<proteinExistence type="predicted"/>
<sequence length="156" mass="16891">MSRLIWWRAASIAACVSFLSACGTIPADSIGTLDRARTGDLVVGVSEHQPWTEVSGKGEYSGSEVELIKGFAESIDADVEWYSAPESVLAGKIKEDQLDIVIGGLTSTSPWSTHMALTRPYTKVDGESMVMGTRLGENELMVALERYLAEEFGEIS</sequence>
<dbReference type="PROSITE" id="PS51257">
    <property type="entry name" value="PROKAR_LIPOPROTEIN"/>
    <property type="match status" value="1"/>
</dbReference>
<evidence type="ECO:0000313" key="4">
    <source>
        <dbReference type="Proteomes" id="UP000076947"/>
    </source>
</evidence>
<dbReference type="STRING" id="1705.CA21670_00510"/>
<dbReference type="Pfam" id="PF00497">
    <property type="entry name" value="SBP_bac_3"/>
    <property type="match status" value="1"/>
</dbReference>
<dbReference type="InterPro" id="IPR001638">
    <property type="entry name" value="Solute-binding_3/MltF_N"/>
</dbReference>
<dbReference type="EMBL" id="LSTQ01000023">
    <property type="protein sequence ID" value="OAH26697.1"/>
    <property type="molecule type" value="Genomic_DNA"/>
</dbReference>
<evidence type="ECO:0000313" key="3">
    <source>
        <dbReference type="EMBL" id="OAH26697.1"/>
    </source>
</evidence>
<organism evidence="3 4">
    <name type="scientific">Corynebacterium stationis</name>
    <dbReference type="NCBI Taxonomy" id="1705"/>
    <lineage>
        <taxon>Bacteria</taxon>
        <taxon>Bacillati</taxon>
        <taxon>Actinomycetota</taxon>
        <taxon>Actinomycetes</taxon>
        <taxon>Mycobacteriales</taxon>
        <taxon>Corynebacteriaceae</taxon>
        <taxon>Corynebacterium</taxon>
    </lineage>
</organism>
<keyword evidence="4" id="KW-1185">Reference proteome</keyword>
<dbReference type="Gene3D" id="3.40.190.10">
    <property type="entry name" value="Periplasmic binding protein-like II"/>
    <property type="match status" value="1"/>
</dbReference>
<dbReference type="OrthoDB" id="6150901at2"/>
<name>A0A177ICZ2_9CORY</name>
<feature type="chain" id="PRO_5039294761" evidence="1">
    <location>
        <begin position="22"/>
        <end position="156"/>
    </location>
</feature>
<comment type="caution">
    <text evidence="3">The sequence shown here is derived from an EMBL/GenBank/DDBJ whole genome shotgun (WGS) entry which is preliminary data.</text>
</comment>
<protein>
    <submittedName>
        <fullName evidence="3">ABC transporter substrate-binding protein</fullName>
    </submittedName>
</protein>
<accession>A0A177ICZ2</accession>
<feature type="signal peptide" evidence="1">
    <location>
        <begin position="1"/>
        <end position="21"/>
    </location>
</feature>
<keyword evidence="1" id="KW-0732">Signal</keyword>
<gene>
    <name evidence="3" type="ORF">AYJ05_04515</name>
</gene>
<reference evidence="4" key="1">
    <citation type="submission" date="2016-02" db="EMBL/GenBank/DDBJ databases">
        <authorList>
            <person name="Kaur G."/>
            <person name="Nair G.R."/>
            <person name="Mayilraj S."/>
        </authorList>
    </citation>
    <scope>NUCLEOTIDE SEQUENCE [LARGE SCALE GENOMIC DNA]</scope>
    <source>
        <strain evidence="4">GA-15</strain>
    </source>
</reference>
<feature type="domain" description="Solute-binding protein family 3/N-terminal" evidence="2">
    <location>
        <begin position="41"/>
        <end position="131"/>
    </location>
</feature>
<evidence type="ECO:0000259" key="2">
    <source>
        <dbReference type="Pfam" id="PF00497"/>
    </source>
</evidence>
<evidence type="ECO:0000256" key="1">
    <source>
        <dbReference type="SAM" id="SignalP"/>
    </source>
</evidence>
<dbReference type="RefSeq" id="WP_066840160.1">
    <property type="nucleotide sequence ID" value="NZ_LSTQ01000023.1"/>
</dbReference>
<dbReference type="SUPFAM" id="SSF53850">
    <property type="entry name" value="Periplasmic binding protein-like II"/>
    <property type="match status" value="1"/>
</dbReference>
<dbReference type="AlphaFoldDB" id="A0A177ICZ2"/>
<dbReference type="Proteomes" id="UP000076947">
    <property type="component" value="Unassembled WGS sequence"/>
</dbReference>